<keyword evidence="4" id="KW-1278">Translocase</keyword>
<dbReference type="InterPro" id="IPR027417">
    <property type="entry name" value="P-loop_NTPase"/>
</dbReference>
<dbReference type="GO" id="GO:0005524">
    <property type="term" value="F:ATP binding"/>
    <property type="evidence" value="ECO:0007669"/>
    <property type="project" value="UniProtKB-KW"/>
</dbReference>
<evidence type="ECO:0000256" key="5">
    <source>
        <dbReference type="ARBA" id="ARBA00037066"/>
    </source>
</evidence>
<keyword evidence="8" id="KW-1185">Reference proteome</keyword>
<evidence type="ECO:0000256" key="3">
    <source>
        <dbReference type="ARBA" id="ARBA00022840"/>
    </source>
</evidence>
<dbReference type="EMBL" id="BJMV01000003">
    <property type="protein sequence ID" value="GEB85127.1"/>
    <property type="molecule type" value="Genomic_DNA"/>
</dbReference>
<comment type="caution">
    <text evidence="7">The sequence shown here is derived from an EMBL/GenBank/DDBJ whole genome shotgun (WGS) entry which is preliminary data.</text>
</comment>
<sequence>MLEAQRLGYVAGQTRLLSGVTAHFAAGAVTGLIGPNGAGKSTLLRLLAGLVAPTEGQVLCQGAPLSGLPVGERARAMAYMPQDVPPFPPMPVREVASLGRLAHGESAACALRHPAVQQALDMTGLAQFGTREASCLSGGERARLMLARALAVDAPILLADEPVAALDPAQALMVMQVLRGLAALGRCVVVVIHDLLLATRFCNTLMLLREGALQDVLPPADLTDARVRSIYGVTTRRVENGLVPWALSEPGQVAGD</sequence>
<keyword evidence="3" id="KW-0067">ATP-binding</keyword>
<dbReference type="InterPro" id="IPR003593">
    <property type="entry name" value="AAA+_ATPase"/>
</dbReference>
<keyword evidence="1" id="KW-0813">Transport</keyword>
<organism evidence="7 8">
    <name type="scientific">Acetobacter peroxydans</name>
    <dbReference type="NCBI Taxonomy" id="104098"/>
    <lineage>
        <taxon>Bacteria</taxon>
        <taxon>Pseudomonadati</taxon>
        <taxon>Pseudomonadota</taxon>
        <taxon>Alphaproteobacteria</taxon>
        <taxon>Acetobacterales</taxon>
        <taxon>Acetobacteraceae</taxon>
        <taxon>Acetobacter</taxon>
    </lineage>
</organism>
<feature type="domain" description="ABC transporter" evidence="6">
    <location>
        <begin position="2"/>
        <end position="235"/>
    </location>
</feature>
<evidence type="ECO:0000313" key="8">
    <source>
        <dbReference type="Proteomes" id="UP000317730"/>
    </source>
</evidence>
<dbReference type="RefSeq" id="WP_141375059.1">
    <property type="nucleotide sequence ID" value="NZ_BAPL01000015.1"/>
</dbReference>
<dbReference type="InterPro" id="IPR017871">
    <property type="entry name" value="ABC_transporter-like_CS"/>
</dbReference>
<dbReference type="AlphaFoldDB" id="A0A4Y3TVJ2"/>
<accession>A0A4Y3TVJ2</accession>
<dbReference type="SUPFAM" id="SSF52540">
    <property type="entry name" value="P-loop containing nucleoside triphosphate hydrolases"/>
    <property type="match status" value="1"/>
</dbReference>
<dbReference type="PANTHER" id="PTHR42794:SF1">
    <property type="entry name" value="HEMIN IMPORT ATP-BINDING PROTEIN HMUV"/>
    <property type="match status" value="1"/>
</dbReference>
<dbReference type="Gene3D" id="3.40.50.300">
    <property type="entry name" value="P-loop containing nucleotide triphosphate hydrolases"/>
    <property type="match status" value="1"/>
</dbReference>
<dbReference type="Pfam" id="PF00005">
    <property type="entry name" value="ABC_tran"/>
    <property type="match status" value="1"/>
</dbReference>
<comment type="function">
    <text evidence="5">Part of the ABC transporter complex HmuTUV involved in hemin import. Responsible for energy coupling to the transport system.</text>
</comment>
<keyword evidence="2" id="KW-0547">Nucleotide-binding</keyword>
<evidence type="ECO:0000259" key="6">
    <source>
        <dbReference type="PROSITE" id="PS50893"/>
    </source>
</evidence>
<dbReference type="PROSITE" id="PS00211">
    <property type="entry name" value="ABC_TRANSPORTER_1"/>
    <property type="match status" value="1"/>
</dbReference>
<evidence type="ECO:0000313" key="7">
    <source>
        <dbReference type="EMBL" id="GEB85127.1"/>
    </source>
</evidence>
<gene>
    <name evidence="7" type="ORF">APE01nite_09240</name>
</gene>
<dbReference type="SMART" id="SM00382">
    <property type="entry name" value="AAA"/>
    <property type="match status" value="1"/>
</dbReference>
<evidence type="ECO:0000256" key="1">
    <source>
        <dbReference type="ARBA" id="ARBA00022448"/>
    </source>
</evidence>
<reference evidence="7 8" key="1">
    <citation type="submission" date="2019-06" db="EMBL/GenBank/DDBJ databases">
        <title>Whole genome shotgun sequence of Acetobacter peroxydans NBRC 13755.</title>
        <authorList>
            <person name="Hosoyama A."/>
            <person name="Uohara A."/>
            <person name="Ohji S."/>
            <person name="Ichikawa N."/>
        </authorList>
    </citation>
    <scope>NUCLEOTIDE SEQUENCE [LARGE SCALE GENOMIC DNA]</scope>
    <source>
        <strain evidence="7 8">NBRC 13755</strain>
    </source>
</reference>
<evidence type="ECO:0000256" key="4">
    <source>
        <dbReference type="ARBA" id="ARBA00022967"/>
    </source>
</evidence>
<proteinExistence type="predicted"/>
<evidence type="ECO:0000256" key="2">
    <source>
        <dbReference type="ARBA" id="ARBA00022741"/>
    </source>
</evidence>
<protein>
    <submittedName>
        <fullName evidence="7">ABC transporter</fullName>
    </submittedName>
</protein>
<dbReference type="PROSITE" id="PS50893">
    <property type="entry name" value="ABC_TRANSPORTER_2"/>
    <property type="match status" value="1"/>
</dbReference>
<dbReference type="CDD" id="cd03214">
    <property type="entry name" value="ABC_Iron-Siderophores_B12_Hemin"/>
    <property type="match status" value="1"/>
</dbReference>
<dbReference type="OrthoDB" id="9810077at2"/>
<dbReference type="Proteomes" id="UP000317730">
    <property type="component" value="Unassembled WGS sequence"/>
</dbReference>
<dbReference type="InterPro" id="IPR003439">
    <property type="entry name" value="ABC_transporter-like_ATP-bd"/>
</dbReference>
<dbReference type="GO" id="GO:0016887">
    <property type="term" value="F:ATP hydrolysis activity"/>
    <property type="evidence" value="ECO:0007669"/>
    <property type="project" value="InterPro"/>
</dbReference>
<dbReference type="PANTHER" id="PTHR42794">
    <property type="entry name" value="HEMIN IMPORT ATP-BINDING PROTEIN HMUV"/>
    <property type="match status" value="1"/>
</dbReference>
<name>A0A4Y3TVJ2_9PROT</name>